<evidence type="ECO:0000313" key="6">
    <source>
        <dbReference type="Proteomes" id="UP000176815"/>
    </source>
</evidence>
<dbReference type="AlphaFoldDB" id="A0A1F4X5G1"/>
<comment type="caution">
    <text evidence="5">The sequence shown here is derived from an EMBL/GenBank/DDBJ whole genome shotgun (WGS) entry which is preliminary data.</text>
</comment>
<evidence type="ECO:0000259" key="4">
    <source>
        <dbReference type="SMART" id="SM00861"/>
    </source>
</evidence>
<comment type="cofactor">
    <cofactor evidence="1">
        <name>thiamine diphosphate</name>
        <dbReference type="ChEBI" id="CHEBI:58937"/>
    </cofactor>
</comment>
<dbReference type="Proteomes" id="UP000176815">
    <property type="component" value="Unassembled WGS sequence"/>
</dbReference>
<dbReference type="PANTHER" id="PTHR43825">
    <property type="entry name" value="PYRUVATE DEHYDROGENASE E1 COMPONENT"/>
    <property type="match status" value="1"/>
</dbReference>
<evidence type="ECO:0000256" key="3">
    <source>
        <dbReference type="ARBA" id="ARBA00023052"/>
    </source>
</evidence>
<evidence type="ECO:0000256" key="1">
    <source>
        <dbReference type="ARBA" id="ARBA00001964"/>
    </source>
</evidence>
<dbReference type="InterPro" id="IPR029061">
    <property type="entry name" value="THDP-binding"/>
</dbReference>
<dbReference type="InterPro" id="IPR033248">
    <property type="entry name" value="Transketolase_C"/>
</dbReference>
<sequence length="329" mass="36384">MLNSKLKLNKEVFQKDIELKSTREGFAAGLIEAAENNESILSLCADLKHSTKADLFENKFPNRYLEIGIAEQNMAGIAAGLALSGKIPFISSLAIFVPGRNWEQLRLSVCFSNANVKVIGTHAGLMHCYDGGMAQALEDIALTRVLPNMTVIEPIDYWQAKAVAKFAAKHKGPMYIRLGREGTPSITTEETPFDPENAQLLLEGEDITLISSGQITYEVLLAARELMSVHKIKPEVISMPVIKPLDEKTLLRSAKKTKKIITIENHQISGGLGSAISEVITENFPVHVHRMGMQDRFGESGKYHELLDKFGLSAHHIVNQVLNQIKKNE</sequence>
<dbReference type="Gene3D" id="3.40.50.970">
    <property type="match status" value="1"/>
</dbReference>
<organism evidence="5 6">
    <name type="scientific">candidate division WWE3 bacterium RIFOXYD1_FULL_39_9</name>
    <dbReference type="NCBI Taxonomy" id="1802649"/>
    <lineage>
        <taxon>Bacteria</taxon>
        <taxon>Katanobacteria</taxon>
    </lineage>
</organism>
<dbReference type="Gene3D" id="3.40.50.920">
    <property type="match status" value="1"/>
</dbReference>
<name>A0A1F4X5G1_UNCKA</name>
<evidence type="ECO:0000256" key="2">
    <source>
        <dbReference type="ARBA" id="ARBA00007131"/>
    </source>
</evidence>
<dbReference type="Pfam" id="PF02779">
    <property type="entry name" value="Transket_pyr"/>
    <property type="match status" value="1"/>
</dbReference>
<dbReference type="EMBL" id="MEWG01000031">
    <property type="protein sequence ID" value="OGC76896.1"/>
    <property type="molecule type" value="Genomic_DNA"/>
</dbReference>
<keyword evidence="3" id="KW-0786">Thiamine pyrophosphate</keyword>
<dbReference type="CDD" id="cd07033">
    <property type="entry name" value="TPP_PYR_DXS_TK_like"/>
    <property type="match status" value="1"/>
</dbReference>
<dbReference type="FunFam" id="3.40.50.970:FF:000129">
    <property type="entry name" value="Transketolase"/>
    <property type="match status" value="1"/>
</dbReference>
<dbReference type="SUPFAM" id="SSF52922">
    <property type="entry name" value="TK C-terminal domain-like"/>
    <property type="match status" value="1"/>
</dbReference>
<dbReference type="PANTHER" id="PTHR43825:SF1">
    <property type="entry name" value="TRANSKETOLASE-LIKE PYRIMIDINE-BINDING DOMAIN-CONTAINING PROTEIN"/>
    <property type="match status" value="1"/>
</dbReference>
<gene>
    <name evidence="5" type="ORF">A2619_02525</name>
</gene>
<protein>
    <recommendedName>
        <fullName evidence="4">Transketolase-like pyrimidine-binding domain-containing protein</fullName>
    </recommendedName>
</protein>
<dbReference type="SUPFAM" id="SSF52518">
    <property type="entry name" value="Thiamin diphosphate-binding fold (THDP-binding)"/>
    <property type="match status" value="1"/>
</dbReference>
<proteinExistence type="inferred from homology"/>
<dbReference type="InterPro" id="IPR051157">
    <property type="entry name" value="PDH/Transketolase"/>
</dbReference>
<dbReference type="SMART" id="SM00861">
    <property type="entry name" value="Transket_pyr"/>
    <property type="match status" value="1"/>
</dbReference>
<comment type="similarity">
    <text evidence="2">Belongs to the transketolase family.</text>
</comment>
<dbReference type="Pfam" id="PF02780">
    <property type="entry name" value="Transketolase_C"/>
    <property type="match status" value="1"/>
</dbReference>
<dbReference type="InterPro" id="IPR009014">
    <property type="entry name" value="Transketo_C/PFOR_II"/>
</dbReference>
<dbReference type="InterPro" id="IPR005475">
    <property type="entry name" value="Transketolase-like_Pyr-bd"/>
</dbReference>
<evidence type="ECO:0000313" key="5">
    <source>
        <dbReference type="EMBL" id="OGC76896.1"/>
    </source>
</evidence>
<feature type="domain" description="Transketolase-like pyrimidine-binding" evidence="4">
    <location>
        <begin position="20"/>
        <end position="185"/>
    </location>
</feature>
<accession>A0A1F4X5G1</accession>
<reference evidence="5 6" key="1">
    <citation type="journal article" date="2016" name="Nat. Commun.">
        <title>Thousands of microbial genomes shed light on interconnected biogeochemical processes in an aquifer system.</title>
        <authorList>
            <person name="Anantharaman K."/>
            <person name="Brown C.T."/>
            <person name="Hug L.A."/>
            <person name="Sharon I."/>
            <person name="Castelle C.J."/>
            <person name="Probst A.J."/>
            <person name="Thomas B.C."/>
            <person name="Singh A."/>
            <person name="Wilkins M.J."/>
            <person name="Karaoz U."/>
            <person name="Brodie E.L."/>
            <person name="Williams K.H."/>
            <person name="Hubbard S.S."/>
            <person name="Banfield J.F."/>
        </authorList>
    </citation>
    <scope>NUCLEOTIDE SEQUENCE [LARGE SCALE GENOMIC DNA]</scope>
</reference>